<dbReference type="Pfam" id="PF23023">
    <property type="entry name" value="Anti-Pycsar_Apyc1"/>
    <property type="match status" value="1"/>
</dbReference>
<dbReference type="SMART" id="SM00849">
    <property type="entry name" value="Lactamase_B"/>
    <property type="match status" value="1"/>
</dbReference>
<dbReference type="Gene3D" id="3.60.15.10">
    <property type="entry name" value="Ribonuclease Z/Hydroxyacylglutathione hydrolase-like"/>
    <property type="match status" value="1"/>
</dbReference>
<dbReference type="AlphaFoldDB" id="A0A5M6IA19"/>
<gene>
    <name evidence="2" type="ORF">F1188_14400</name>
</gene>
<comment type="caution">
    <text evidence="2">The sequence shown here is derived from an EMBL/GenBank/DDBJ whole genome shotgun (WGS) entry which is preliminary data.</text>
</comment>
<dbReference type="GO" id="GO:0016787">
    <property type="term" value="F:hydrolase activity"/>
    <property type="evidence" value="ECO:0007669"/>
    <property type="project" value="UniProtKB-KW"/>
</dbReference>
<proteinExistence type="predicted"/>
<dbReference type="EMBL" id="VWPJ01000014">
    <property type="protein sequence ID" value="KAA5604797.1"/>
    <property type="molecule type" value="Genomic_DNA"/>
</dbReference>
<evidence type="ECO:0000259" key="1">
    <source>
        <dbReference type="SMART" id="SM00849"/>
    </source>
</evidence>
<evidence type="ECO:0000313" key="3">
    <source>
        <dbReference type="Proteomes" id="UP000324065"/>
    </source>
</evidence>
<sequence length="358" mass="39526">MVPAEVNTRPTNPTRRTVRKDIWTCGGIDHGLQARLAQTGGTTRTGAAVRRLSQHSRCSGRRNLRIVRGFPTRSERNRRRWGSERPSGVETGGTAYGAPDAMRFYFIGTGSAFTLADDNFQSNAVLEADDGRRLLIDCGTDARRALKALGLGREDIHAIYISHLHGDHVGGLEWFGFTSYFCPGSHRPELFLAEDLVGPLWDNSLKAGMAALDFGWARLETFFKVHSLATTGSFDFAGVRLDLVRLLHIRSGEAEMWSYGLMIHAPTGPVLFTSDCLHQPDVLMPWYRAARLIFQDCDTGSRPGGAHAHYSHLCSLPAEIRARMWLYHVKDGPLPDAVADGFLGFVRPGQVFEFGAAA</sequence>
<name>A0A5M6IA19_9PROT</name>
<dbReference type="SUPFAM" id="SSF56281">
    <property type="entry name" value="Metallo-hydrolase/oxidoreductase"/>
    <property type="match status" value="1"/>
</dbReference>
<dbReference type="GO" id="GO:0046872">
    <property type="term" value="F:metal ion binding"/>
    <property type="evidence" value="ECO:0007669"/>
    <property type="project" value="UniProtKB-KW"/>
</dbReference>
<accession>A0A5M6IA19</accession>
<dbReference type="Proteomes" id="UP000324065">
    <property type="component" value="Unassembled WGS sequence"/>
</dbReference>
<dbReference type="InterPro" id="IPR036866">
    <property type="entry name" value="RibonucZ/Hydroxyglut_hydro"/>
</dbReference>
<protein>
    <submittedName>
        <fullName evidence="2">MBL fold metallo-hydrolase</fullName>
    </submittedName>
</protein>
<dbReference type="OrthoDB" id="9800940at2"/>
<evidence type="ECO:0000313" key="2">
    <source>
        <dbReference type="EMBL" id="KAA5604797.1"/>
    </source>
</evidence>
<reference evidence="2 3" key="1">
    <citation type="submission" date="2019-09" db="EMBL/GenBank/DDBJ databases">
        <title>Genome sequence of Roseospira marina, one of the more divergent members of the non-sulfur purple photosynthetic bacterial family, the Rhodospirillaceae.</title>
        <authorList>
            <person name="Meyer T."/>
            <person name="Kyndt J."/>
        </authorList>
    </citation>
    <scope>NUCLEOTIDE SEQUENCE [LARGE SCALE GENOMIC DNA]</scope>
    <source>
        <strain evidence="2 3">DSM 15113</strain>
    </source>
</reference>
<organism evidence="2 3">
    <name type="scientific">Roseospira marina</name>
    <dbReference type="NCBI Taxonomy" id="140057"/>
    <lineage>
        <taxon>Bacteria</taxon>
        <taxon>Pseudomonadati</taxon>
        <taxon>Pseudomonadota</taxon>
        <taxon>Alphaproteobacteria</taxon>
        <taxon>Rhodospirillales</taxon>
        <taxon>Rhodospirillaceae</taxon>
        <taxon>Roseospira</taxon>
    </lineage>
</organism>
<keyword evidence="2" id="KW-0378">Hydrolase</keyword>
<keyword evidence="3" id="KW-1185">Reference proteome</keyword>
<feature type="domain" description="Metallo-beta-lactamase" evidence="1">
    <location>
        <begin position="121"/>
        <end position="307"/>
    </location>
</feature>
<dbReference type="InterPro" id="IPR001279">
    <property type="entry name" value="Metallo-B-lactamas"/>
</dbReference>